<protein>
    <submittedName>
        <fullName evidence="3">Uncharacterized protein</fullName>
    </submittedName>
</protein>
<reference evidence="3" key="1">
    <citation type="submission" date="2023-03" db="EMBL/GenBank/DDBJ databases">
        <title>Actinorhabdospora filicis NBRC 111898.</title>
        <authorList>
            <person name="Ichikawa N."/>
            <person name="Sato H."/>
            <person name="Tonouchi N."/>
        </authorList>
    </citation>
    <scope>NUCLEOTIDE SEQUENCE</scope>
    <source>
        <strain evidence="3">NBRC 111898</strain>
    </source>
</reference>
<feature type="compositionally biased region" description="Basic and acidic residues" evidence="1">
    <location>
        <begin position="88"/>
        <end position="101"/>
    </location>
</feature>
<keyword evidence="4" id="KW-1185">Reference proteome</keyword>
<sequence>MGREADMAYRGPMGLRKYVPAGLAGIAVIGAGIALVLAARSRRLDPGGSSWVRHTVVGDVAAWAGKVFSRDDRYEAAWSDDSGVLPDRSGHDLYRGRRETGDFGWSGGGSSSGDGGFGGE</sequence>
<feature type="compositionally biased region" description="Gly residues" evidence="1">
    <location>
        <begin position="104"/>
        <end position="120"/>
    </location>
</feature>
<keyword evidence="2" id="KW-0472">Membrane</keyword>
<dbReference type="EMBL" id="BSTX01000003">
    <property type="protein sequence ID" value="GLZ80051.1"/>
    <property type="molecule type" value="Genomic_DNA"/>
</dbReference>
<dbReference type="Proteomes" id="UP001165079">
    <property type="component" value="Unassembled WGS sequence"/>
</dbReference>
<feature type="transmembrane region" description="Helical" evidence="2">
    <location>
        <begin position="20"/>
        <end position="39"/>
    </location>
</feature>
<evidence type="ECO:0000313" key="4">
    <source>
        <dbReference type="Proteomes" id="UP001165079"/>
    </source>
</evidence>
<keyword evidence="2" id="KW-0812">Transmembrane</keyword>
<dbReference type="AlphaFoldDB" id="A0A9W6SSQ1"/>
<feature type="region of interest" description="Disordered" evidence="1">
    <location>
        <begin position="87"/>
        <end position="120"/>
    </location>
</feature>
<accession>A0A9W6SSQ1</accession>
<name>A0A9W6SSQ1_9ACTN</name>
<evidence type="ECO:0000313" key="3">
    <source>
        <dbReference type="EMBL" id="GLZ80051.1"/>
    </source>
</evidence>
<evidence type="ECO:0000256" key="1">
    <source>
        <dbReference type="SAM" id="MobiDB-lite"/>
    </source>
</evidence>
<proteinExistence type="predicted"/>
<comment type="caution">
    <text evidence="3">The sequence shown here is derived from an EMBL/GenBank/DDBJ whole genome shotgun (WGS) entry which is preliminary data.</text>
</comment>
<gene>
    <name evidence="3" type="ORF">Afil01_48580</name>
</gene>
<keyword evidence="2" id="KW-1133">Transmembrane helix</keyword>
<evidence type="ECO:0000256" key="2">
    <source>
        <dbReference type="SAM" id="Phobius"/>
    </source>
</evidence>
<organism evidence="3 4">
    <name type="scientific">Actinorhabdospora filicis</name>
    <dbReference type="NCBI Taxonomy" id="1785913"/>
    <lineage>
        <taxon>Bacteria</taxon>
        <taxon>Bacillati</taxon>
        <taxon>Actinomycetota</taxon>
        <taxon>Actinomycetes</taxon>
        <taxon>Micromonosporales</taxon>
        <taxon>Micromonosporaceae</taxon>
        <taxon>Actinorhabdospora</taxon>
    </lineage>
</organism>